<proteinExistence type="predicted"/>
<dbReference type="AlphaFoldDB" id="A0A6L6HP93"/>
<reference evidence="2 3" key="1">
    <citation type="submission" date="2019-11" db="EMBL/GenBank/DDBJ databases">
        <authorList>
            <person name="Lang L."/>
        </authorList>
    </citation>
    <scope>NUCLEOTIDE SEQUENCE [LARGE SCALE GENOMIC DNA]</scope>
    <source>
        <strain evidence="2 3">YIM 132242</strain>
    </source>
</reference>
<dbReference type="EMBL" id="WMBT01000003">
    <property type="protein sequence ID" value="MTE00121.1"/>
    <property type="molecule type" value="Genomic_DNA"/>
</dbReference>
<protein>
    <submittedName>
        <fullName evidence="2">Uncharacterized protein</fullName>
    </submittedName>
</protein>
<keyword evidence="1" id="KW-0472">Membrane</keyword>
<keyword evidence="1" id="KW-0812">Transmembrane</keyword>
<dbReference type="Proteomes" id="UP000481417">
    <property type="component" value="Unassembled WGS sequence"/>
</dbReference>
<organism evidence="2 3">
    <name type="scientific">Paracoccus lichenicola</name>
    <dbReference type="NCBI Taxonomy" id="2665644"/>
    <lineage>
        <taxon>Bacteria</taxon>
        <taxon>Pseudomonadati</taxon>
        <taxon>Pseudomonadota</taxon>
        <taxon>Alphaproteobacteria</taxon>
        <taxon>Rhodobacterales</taxon>
        <taxon>Paracoccaceae</taxon>
        <taxon>Paracoccus</taxon>
    </lineage>
</organism>
<evidence type="ECO:0000256" key="1">
    <source>
        <dbReference type="SAM" id="Phobius"/>
    </source>
</evidence>
<name>A0A6L6HP93_9RHOB</name>
<evidence type="ECO:0000313" key="3">
    <source>
        <dbReference type="Proteomes" id="UP000481417"/>
    </source>
</evidence>
<keyword evidence="3" id="KW-1185">Reference proteome</keyword>
<feature type="transmembrane region" description="Helical" evidence="1">
    <location>
        <begin position="77"/>
        <end position="101"/>
    </location>
</feature>
<accession>A0A6L6HP93</accession>
<dbReference type="RefSeq" id="WP_154764187.1">
    <property type="nucleotide sequence ID" value="NZ_WMBT01000003.1"/>
</dbReference>
<feature type="transmembrane region" description="Helical" evidence="1">
    <location>
        <begin position="41"/>
        <end position="65"/>
    </location>
</feature>
<keyword evidence="1" id="KW-1133">Transmembrane helix</keyword>
<gene>
    <name evidence="2" type="ORF">GIY56_07465</name>
</gene>
<evidence type="ECO:0000313" key="2">
    <source>
        <dbReference type="EMBL" id="MTE00121.1"/>
    </source>
</evidence>
<sequence length="120" mass="12927">MTALGVFSTIFAGLVQARVKLEELKAIDPAAWSAEQGAQRLLSVIAIAEGVVTCLLFAIAVDLAYYTARRLYRVTGWNVAGLTTFFLIVFFLCGVGVFIIAESARQIIAELNAQTQAPSD</sequence>
<comment type="caution">
    <text evidence="2">The sequence shown here is derived from an EMBL/GenBank/DDBJ whole genome shotgun (WGS) entry which is preliminary data.</text>
</comment>